<dbReference type="SUPFAM" id="SSF48371">
    <property type="entry name" value="ARM repeat"/>
    <property type="match status" value="1"/>
</dbReference>
<dbReference type="InterPro" id="IPR011989">
    <property type="entry name" value="ARM-like"/>
</dbReference>
<feature type="region of interest" description="Disordered" evidence="1">
    <location>
        <begin position="131"/>
        <end position="165"/>
    </location>
</feature>
<dbReference type="Proteomes" id="UP001209570">
    <property type="component" value="Unassembled WGS sequence"/>
</dbReference>
<gene>
    <name evidence="2" type="ORF">P43SY_011398</name>
</gene>
<dbReference type="EMBL" id="JAKCXM010001555">
    <property type="protein sequence ID" value="KAJ0390851.1"/>
    <property type="molecule type" value="Genomic_DNA"/>
</dbReference>
<name>A0AAD5L7D2_PYTIN</name>
<evidence type="ECO:0000256" key="1">
    <source>
        <dbReference type="SAM" id="MobiDB-lite"/>
    </source>
</evidence>
<keyword evidence="3" id="KW-1185">Reference proteome</keyword>
<dbReference type="Gene3D" id="1.25.10.10">
    <property type="entry name" value="Leucine-rich Repeat Variant"/>
    <property type="match status" value="2"/>
</dbReference>
<dbReference type="InterPro" id="IPR016024">
    <property type="entry name" value="ARM-type_fold"/>
</dbReference>
<evidence type="ECO:0000313" key="2">
    <source>
        <dbReference type="EMBL" id="KAJ0390851.1"/>
    </source>
</evidence>
<accession>A0AAD5L7D2</accession>
<proteinExistence type="predicted"/>
<sequence>MLAAAILHQLAESRENRFLFYHSTHFQTLAEILHDPFLEKDVVFRKELLSFIHLLVTEEDNGRKFVELDLVQTLLLILDSPRANHAICLLVVSILECLATSKKNHAALVAANALPRVVQLCFAGHQRTLSVEKNGRRPPAKRPSTAGHVDQVRRRGAVATTDPSDTRATVHELAHEPMAVSNAASSLAASGAAPANTLTGTATTTTISAMPTVMMSSETNALLRPAFTVFCEMAKNPANREHVIRSRLVDYIAARNLYASSDKRVRRAVITLLTFLICRERERERRSSARSLSRARSIRVDASLDSVAETPSPATDTDGDSANHQEADFRHYIELLARGIVKCLFGILHGNDFSMKVDAIAAIAQLTDDEHSRLTMCKPHLLQALKEFALHPLIQTRTNIAKIIANFAERPENSLKLVDEGMLTVLVKCTLELS</sequence>
<protein>
    <submittedName>
        <fullName evidence="2">Uncharacterized protein</fullName>
    </submittedName>
</protein>
<reference evidence="2" key="1">
    <citation type="submission" date="2021-12" db="EMBL/GenBank/DDBJ databases">
        <title>Prjna785345.</title>
        <authorList>
            <person name="Rujirawat T."/>
            <person name="Krajaejun T."/>
        </authorList>
    </citation>
    <scope>NUCLEOTIDE SEQUENCE</scope>
    <source>
        <strain evidence="2">Pi057C3</strain>
    </source>
</reference>
<comment type="caution">
    <text evidence="2">The sequence shown here is derived from an EMBL/GenBank/DDBJ whole genome shotgun (WGS) entry which is preliminary data.</text>
</comment>
<dbReference type="AlphaFoldDB" id="A0AAD5L7D2"/>
<evidence type="ECO:0000313" key="3">
    <source>
        <dbReference type="Proteomes" id="UP001209570"/>
    </source>
</evidence>
<organism evidence="2 3">
    <name type="scientific">Pythium insidiosum</name>
    <name type="common">Pythiosis disease agent</name>
    <dbReference type="NCBI Taxonomy" id="114742"/>
    <lineage>
        <taxon>Eukaryota</taxon>
        <taxon>Sar</taxon>
        <taxon>Stramenopiles</taxon>
        <taxon>Oomycota</taxon>
        <taxon>Peronosporomycetes</taxon>
        <taxon>Pythiales</taxon>
        <taxon>Pythiaceae</taxon>
        <taxon>Pythium</taxon>
    </lineage>
</organism>